<dbReference type="EMBL" id="FNHM01000001">
    <property type="protein sequence ID" value="SDL93778.1"/>
    <property type="molecule type" value="Genomic_DNA"/>
</dbReference>
<evidence type="ECO:0000313" key="1">
    <source>
        <dbReference type="EMBL" id="SDL93778.1"/>
    </source>
</evidence>
<organism evidence="1 2">
    <name type="scientific">Pseudomonas syringae</name>
    <dbReference type="NCBI Taxonomy" id="317"/>
    <lineage>
        <taxon>Bacteria</taxon>
        <taxon>Pseudomonadati</taxon>
        <taxon>Pseudomonadota</taxon>
        <taxon>Gammaproteobacteria</taxon>
        <taxon>Pseudomonadales</taxon>
        <taxon>Pseudomonadaceae</taxon>
        <taxon>Pseudomonas</taxon>
    </lineage>
</organism>
<reference evidence="1 2" key="1">
    <citation type="submission" date="2016-10" db="EMBL/GenBank/DDBJ databases">
        <authorList>
            <person name="Varghese N."/>
            <person name="Submissions S."/>
        </authorList>
    </citation>
    <scope>NUCLEOTIDE SEQUENCE [LARGE SCALE GENOMIC DNA]</scope>
    <source>
        <strain evidence="1 2">BS2122</strain>
    </source>
</reference>
<evidence type="ECO:0000313" key="2">
    <source>
        <dbReference type="Proteomes" id="UP000183853"/>
    </source>
</evidence>
<comment type="caution">
    <text evidence="1">The sequence shown here is derived from an EMBL/GenBank/DDBJ whole genome shotgun (WGS) entry which is preliminary data.</text>
</comment>
<accession>A0AB37ZDY8</accession>
<dbReference type="AlphaFoldDB" id="A0AB37ZDY8"/>
<protein>
    <submittedName>
        <fullName evidence="1">Uncharacterized protein</fullName>
    </submittedName>
</protein>
<proteinExistence type="predicted"/>
<dbReference type="Proteomes" id="UP000183853">
    <property type="component" value="Unassembled WGS sequence"/>
</dbReference>
<gene>
    <name evidence="1" type="ORF">SAMN05444505_101126</name>
</gene>
<sequence length="77" mass="8851">MAVSEPTILVFPLVTKHHTNACARPDRYSAKVRSDRYVKALLLSPYNSLQIKICMAFAVKIHIYRVQHRWAPVAVCR</sequence>
<name>A0AB37ZDY8_PSESX</name>